<dbReference type="Proteomes" id="UP000011668">
    <property type="component" value="Unassembled WGS sequence"/>
</dbReference>
<sequence>MFFEDVSLTSSFGIVYYSTRCLERIVNACTRYGSIPRCALMPECRQRRPERAFHRYLLSERNLTRTTSAFISAPLTSADRLLPEDLFYVPYLKC</sequence>
<name>L8WQ91_THACA</name>
<reference evidence="1 2" key="1">
    <citation type="journal article" date="2013" name="Nat. Commun.">
        <title>The evolution and pathogenic mechanisms of the rice sheath blight pathogen.</title>
        <authorList>
            <person name="Zheng A."/>
            <person name="Lin R."/>
            <person name="Xu L."/>
            <person name="Qin P."/>
            <person name="Tang C."/>
            <person name="Ai P."/>
            <person name="Zhang D."/>
            <person name="Liu Y."/>
            <person name="Sun Z."/>
            <person name="Feng H."/>
            <person name="Wang Y."/>
            <person name="Chen Y."/>
            <person name="Liang X."/>
            <person name="Fu R."/>
            <person name="Li Q."/>
            <person name="Zhang J."/>
            <person name="Yu X."/>
            <person name="Xie Z."/>
            <person name="Ding L."/>
            <person name="Guan P."/>
            <person name="Tang J."/>
            <person name="Liang Y."/>
            <person name="Wang S."/>
            <person name="Deng Q."/>
            <person name="Li S."/>
            <person name="Zhu J."/>
            <person name="Wang L."/>
            <person name="Liu H."/>
            <person name="Li P."/>
        </authorList>
    </citation>
    <scope>NUCLEOTIDE SEQUENCE [LARGE SCALE GENOMIC DNA]</scope>
    <source>
        <strain evidence="2">AG-1 IA</strain>
    </source>
</reference>
<accession>L8WQ91</accession>
<dbReference type="HOGENOM" id="CLU_2387669_0_0_1"/>
<dbReference type="EMBL" id="AFRT01001465">
    <property type="protein sequence ID" value="ELU40281.1"/>
    <property type="molecule type" value="Genomic_DNA"/>
</dbReference>
<keyword evidence="2" id="KW-1185">Reference proteome</keyword>
<organism evidence="1 2">
    <name type="scientific">Thanatephorus cucumeris (strain AG1-IA)</name>
    <name type="common">Rice sheath blight fungus</name>
    <name type="synonym">Rhizoctonia solani</name>
    <dbReference type="NCBI Taxonomy" id="983506"/>
    <lineage>
        <taxon>Eukaryota</taxon>
        <taxon>Fungi</taxon>
        <taxon>Dikarya</taxon>
        <taxon>Basidiomycota</taxon>
        <taxon>Agaricomycotina</taxon>
        <taxon>Agaricomycetes</taxon>
        <taxon>Cantharellales</taxon>
        <taxon>Ceratobasidiaceae</taxon>
        <taxon>Rhizoctonia</taxon>
        <taxon>Rhizoctonia solani AG-1</taxon>
    </lineage>
</organism>
<gene>
    <name evidence="1" type="ORF">AG1IA_05670</name>
</gene>
<evidence type="ECO:0000313" key="1">
    <source>
        <dbReference type="EMBL" id="ELU40281.1"/>
    </source>
</evidence>
<evidence type="ECO:0000313" key="2">
    <source>
        <dbReference type="Proteomes" id="UP000011668"/>
    </source>
</evidence>
<proteinExistence type="predicted"/>
<protein>
    <submittedName>
        <fullName evidence="1">Uncharacterized protein</fullName>
    </submittedName>
</protein>
<comment type="caution">
    <text evidence="1">The sequence shown here is derived from an EMBL/GenBank/DDBJ whole genome shotgun (WGS) entry which is preliminary data.</text>
</comment>
<dbReference type="AlphaFoldDB" id="L8WQ91"/>